<organism evidence="1 2">
    <name type="scientific">Alternaria alternata</name>
    <name type="common">Alternaria rot fungus</name>
    <name type="synonym">Torula alternata</name>
    <dbReference type="NCBI Taxonomy" id="5599"/>
    <lineage>
        <taxon>Eukaryota</taxon>
        <taxon>Fungi</taxon>
        <taxon>Dikarya</taxon>
        <taxon>Ascomycota</taxon>
        <taxon>Pezizomycotina</taxon>
        <taxon>Dothideomycetes</taxon>
        <taxon>Pleosporomycetidae</taxon>
        <taxon>Pleosporales</taxon>
        <taxon>Pleosporineae</taxon>
        <taxon>Pleosporaceae</taxon>
        <taxon>Alternaria</taxon>
        <taxon>Alternaria sect. Alternaria</taxon>
        <taxon>Alternaria alternata complex</taxon>
    </lineage>
</organism>
<keyword evidence="2" id="KW-1185">Reference proteome</keyword>
<proteinExistence type="predicted"/>
<protein>
    <submittedName>
        <fullName evidence="1">Uncharacterized protein</fullName>
    </submittedName>
</protein>
<evidence type="ECO:0000313" key="2">
    <source>
        <dbReference type="Proteomes" id="UP000077248"/>
    </source>
</evidence>
<dbReference type="Proteomes" id="UP000077248">
    <property type="component" value="Unassembled WGS sequence"/>
</dbReference>
<gene>
    <name evidence="1" type="ORF">CC77DRAFT_1014888</name>
</gene>
<dbReference type="RefSeq" id="XP_018378764.1">
    <property type="nucleotide sequence ID" value="XM_018523919.1"/>
</dbReference>
<dbReference type="AlphaFoldDB" id="A0A177D0Y6"/>
<dbReference type="VEuPathDB" id="FungiDB:CC77DRAFT_1014888"/>
<dbReference type="EMBL" id="KV441513">
    <property type="protein sequence ID" value="OAG13343.1"/>
    <property type="molecule type" value="Genomic_DNA"/>
</dbReference>
<accession>A0A177D0Y6</accession>
<sequence>MANLLGGVINTFEGVVDGVGQVAQIVIGSAARTVEHAVGTAVEAGKVVSTVPFTFVIDRIGHESAIFRTATGIFKEADDEPRKGLINEVLIRTQGLIALETFLEAAHCSRLWSIRYASGGTGSWRCCHVGTGFADSATNKSIKYRLLYLIVW</sequence>
<dbReference type="GeneID" id="29109513"/>
<reference evidence="1 2" key="1">
    <citation type="submission" date="2016-05" db="EMBL/GenBank/DDBJ databases">
        <title>Comparative analysis of secretome profiles of manganese(II)-oxidizing ascomycete fungi.</title>
        <authorList>
            <consortium name="DOE Joint Genome Institute"/>
            <person name="Zeiner C.A."/>
            <person name="Purvine S.O."/>
            <person name="Zink E.M."/>
            <person name="Wu S."/>
            <person name="Pasa-Tolic L."/>
            <person name="Chaput D.L."/>
            <person name="Haridas S."/>
            <person name="Grigoriev I.V."/>
            <person name="Santelli C.M."/>
            <person name="Hansel C.M."/>
        </authorList>
    </citation>
    <scope>NUCLEOTIDE SEQUENCE [LARGE SCALE GENOMIC DNA]</scope>
    <source>
        <strain evidence="1 2">SRC1lrK2f</strain>
    </source>
</reference>
<evidence type="ECO:0000313" key="1">
    <source>
        <dbReference type="EMBL" id="OAG13343.1"/>
    </source>
</evidence>
<name>A0A177D0Y6_ALTAL</name>
<dbReference type="KEGG" id="aalt:CC77DRAFT_1014888"/>